<dbReference type="InterPro" id="IPR036388">
    <property type="entry name" value="WH-like_DNA-bd_sf"/>
</dbReference>
<accession>A0A7C4AS40</accession>
<evidence type="ECO:0000259" key="6">
    <source>
        <dbReference type="Pfam" id="PF01628"/>
    </source>
</evidence>
<dbReference type="SUPFAM" id="SSF46785">
    <property type="entry name" value="Winged helix' DNA-binding domain"/>
    <property type="match status" value="1"/>
</dbReference>
<dbReference type="GO" id="GO:0045892">
    <property type="term" value="P:negative regulation of DNA-templated transcription"/>
    <property type="evidence" value="ECO:0007669"/>
    <property type="project" value="UniProtKB-UniRule"/>
</dbReference>
<evidence type="ECO:0000313" key="7">
    <source>
        <dbReference type="EMBL" id="HGH61022.1"/>
    </source>
</evidence>
<organism evidence="7">
    <name type="scientific">Desulfomonile tiedjei</name>
    <dbReference type="NCBI Taxonomy" id="2358"/>
    <lineage>
        <taxon>Bacteria</taxon>
        <taxon>Pseudomonadati</taxon>
        <taxon>Thermodesulfobacteriota</taxon>
        <taxon>Desulfomonilia</taxon>
        <taxon>Desulfomonilales</taxon>
        <taxon>Desulfomonilaceae</taxon>
        <taxon>Desulfomonile</taxon>
    </lineage>
</organism>
<dbReference type="AlphaFoldDB" id="A0A7C4AS40"/>
<evidence type="ECO:0000256" key="3">
    <source>
        <dbReference type="ARBA" id="ARBA00023016"/>
    </source>
</evidence>
<dbReference type="SUPFAM" id="SSF55781">
    <property type="entry name" value="GAF domain-like"/>
    <property type="match status" value="1"/>
</dbReference>
<dbReference type="Gene3D" id="3.30.450.40">
    <property type="match status" value="1"/>
</dbReference>
<dbReference type="InterPro" id="IPR036390">
    <property type="entry name" value="WH_DNA-bd_sf"/>
</dbReference>
<dbReference type="GO" id="GO:0003677">
    <property type="term" value="F:DNA binding"/>
    <property type="evidence" value="ECO:0007669"/>
    <property type="project" value="InterPro"/>
</dbReference>
<reference evidence="7" key="1">
    <citation type="journal article" date="2020" name="mSystems">
        <title>Genome- and Community-Level Interaction Insights into Carbon Utilization and Element Cycling Functions of Hydrothermarchaeota in Hydrothermal Sediment.</title>
        <authorList>
            <person name="Zhou Z."/>
            <person name="Liu Y."/>
            <person name="Xu W."/>
            <person name="Pan J."/>
            <person name="Luo Z.H."/>
            <person name="Li M."/>
        </authorList>
    </citation>
    <scope>NUCLEOTIDE SEQUENCE [LARGE SCALE GENOMIC DNA]</scope>
    <source>
        <strain evidence="7">SpSt-769</strain>
    </source>
</reference>
<comment type="function">
    <text evidence="5">Negative regulator of class I heat shock genes (grpE-dnaK-dnaJ and groELS operons). Prevents heat-shock induction of these operons.</text>
</comment>
<dbReference type="InterPro" id="IPR002571">
    <property type="entry name" value="HrcA"/>
</dbReference>
<evidence type="ECO:0000256" key="2">
    <source>
        <dbReference type="ARBA" id="ARBA00023015"/>
    </source>
</evidence>
<dbReference type="InterPro" id="IPR023120">
    <property type="entry name" value="WHTH_transcript_rep_HrcA_IDD"/>
</dbReference>
<dbReference type="PIRSF" id="PIRSF005485">
    <property type="entry name" value="HrcA"/>
    <property type="match status" value="1"/>
</dbReference>
<proteinExistence type="inferred from homology"/>
<dbReference type="PANTHER" id="PTHR34824:SF1">
    <property type="entry name" value="HEAT-INDUCIBLE TRANSCRIPTION REPRESSOR HRCA"/>
    <property type="match status" value="1"/>
</dbReference>
<dbReference type="InterPro" id="IPR029016">
    <property type="entry name" value="GAF-like_dom_sf"/>
</dbReference>
<dbReference type="Pfam" id="PF01628">
    <property type="entry name" value="HrcA"/>
    <property type="match status" value="1"/>
</dbReference>
<sequence>MYGLEKRSEKILEALIAEYIATGDPVGSRTLSKNKDIGLSAASIRNIMSDLTEYGYITQPHASAGRIPTDLGYRHYVNSIVGVRETGQRDFAEIESLIKSAGSDVRDVLRQSSLVLAGLSKQAGVVSSGPAGEQTFKTIEFIKVARDRILVVLISASGFVQTKTIFDEDEIQQETLEMYGRMLNDMLKDLDLQEAKTRIEKELALEKTRVDALLAKTLKMGHIVLSQSDPREVFIQGQTNILSDPEFSQIKKLKALLQAFEEKSNLLKILDKTLRAEGIQIFIGSEHGLQDLDVCTIIAYPIRTADTVVGSIGVIGPKRMNYQKVVPLVDATARVLTKILGRLIEGTS</sequence>
<evidence type="ECO:0000256" key="1">
    <source>
        <dbReference type="ARBA" id="ARBA00022491"/>
    </source>
</evidence>
<name>A0A7C4AS40_9BACT</name>
<dbReference type="EMBL" id="DTGT01000217">
    <property type="protein sequence ID" value="HGH61022.1"/>
    <property type="molecule type" value="Genomic_DNA"/>
</dbReference>
<dbReference type="Gene3D" id="1.10.10.10">
    <property type="entry name" value="Winged helix-like DNA-binding domain superfamily/Winged helix DNA-binding domain"/>
    <property type="match status" value="1"/>
</dbReference>
<keyword evidence="1 5" id="KW-0678">Repressor</keyword>
<protein>
    <recommendedName>
        <fullName evidence="5">Heat-inducible transcription repressor HrcA</fullName>
    </recommendedName>
</protein>
<dbReference type="Gene3D" id="3.30.390.60">
    <property type="entry name" value="Heat-inducible transcription repressor hrca homolog, domain 3"/>
    <property type="match status" value="1"/>
</dbReference>
<dbReference type="InterPro" id="IPR021153">
    <property type="entry name" value="HrcA_C"/>
</dbReference>
<keyword evidence="2 5" id="KW-0805">Transcription regulation</keyword>
<gene>
    <name evidence="5 7" type="primary">hrcA</name>
    <name evidence="7" type="ORF">ENV54_06960</name>
</gene>
<comment type="similarity">
    <text evidence="5">Belongs to the HrcA family.</text>
</comment>
<dbReference type="HAMAP" id="MF_00081">
    <property type="entry name" value="HrcA"/>
    <property type="match status" value="1"/>
</dbReference>
<evidence type="ECO:0000256" key="4">
    <source>
        <dbReference type="ARBA" id="ARBA00023163"/>
    </source>
</evidence>
<keyword evidence="4 5" id="KW-0804">Transcription</keyword>
<comment type="caution">
    <text evidence="7">The sequence shown here is derived from an EMBL/GenBank/DDBJ whole genome shotgun (WGS) entry which is preliminary data.</text>
</comment>
<feature type="domain" description="Heat-inducible transcription repressor HrcA C-terminal" evidence="6">
    <location>
        <begin position="107"/>
        <end position="326"/>
    </location>
</feature>
<keyword evidence="3 5" id="KW-0346">Stress response</keyword>
<evidence type="ECO:0000256" key="5">
    <source>
        <dbReference type="HAMAP-Rule" id="MF_00081"/>
    </source>
</evidence>
<dbReference type="NCBIfam" id="TIGR00331">
    <property type="entry name" value="hrcA"/>
    <property type="match status" value="1"/>
</dbReference>
<dbReference type="PANTHER" id="PTHR34824">
    <property type="entry name" value="HEAT-INDUCIBLE TRANSCRIPTION REPRESSOR HRCA"/>
    <property type="match status" value="1"/>
</dbReference>